<dbReference type="GO" id="GO:0016757">
    <property type="term" value="F:glycosyltransferase activity"/>
    <property type="evidence" value="ECO:0007669"/>
    <property type="project" value="InterPro"/>
</dbReference>
<keyword evidence="1 3" id="KW-0808">Transferase</keyword>
<dbReference type="RefSeq" id="WP_073022548.1">
    <property type="nucleotide sequence ID" value="NZ_FQXU01000018.1"/>
</dbReference>
<reference evidence="3 4" key="1">
    <citation type="submission" date="2016-11" db="EMBL/GenBank/DDBJ databases">
        <authorList>
            <person name="Jaros S."/>
            <person name="Januszkiewicz K."/>
            <person name="Wedrychowicz H."/>
        </authorList>
    </citation>
    <scope>NUCLEOTIDE SEQUENCE [LARGE SCALE GENOMIC DNA]</scope>
    <source>
        <strain evidence="3 4">DSM 6191</strain>
    </source>
</reference>
<dbReference type="PANTHER" id="PTHR46401:SF2">
    <property type="entry name" value="GLYCOSYLTRANSFERASE WBBK-RELATED"/>
    <property type="match status" value="1"/>
</dbReference>
<accession>A0A1M6DEJ7</accession>
<evidence type="ECO:0000313" key="3">
    <source>
        <dbReference type="EMBL" id="SHI71555.1"/>
    </source>
</evidence>
<gene>
    <name evidence="3" type="ORF">SAMN02745941_04232</name>
</gene>
<dbReference type="GO" id="GO:0009103">
    <property type="term" value="P:lipopolysaccharide biosynthetic process"/>
    <property type="evidence" value="ECO:0007669"/>
    <property type="project" value="TreeGrafter"/>
</dbReference>
<sequence length="365" mass="41887">MKILFDGFGITHHVGNSLGSYTNEIISLINNTEDEIDFNVLLYNIDKPTSDLSFKNVTPLYLNIDRSIYPSPNINNVINRYEIDLYHDPNNGFLAPEEPINNYIVSLNTLLPYLEPTLVDDKFKRSFYKRVPYALEICKYLLVPTKAFKEDVLRTFPKMKDKIICSYPKINEIFSPKDTLESSKFILNNYNINSPFLLYVGDISKRKSIEKLIYILKNLASTPLKLVLIGDYKKKKYAYYRHILELASSLSLEDKIIFLGKIPQHNLPYFYSNALCTIDFSIYNSYPLSSVEAVHCKSVVIVNDTPSNKEILKKSAFFIDSANLNIAVDMIKTLYSRKNIKGKLTGNLSTPVAGNLKELFNLYEK</sequence>
<dbReference type="SUPFAM" id="SSF53756">
    <property type="entry name" value="UDP-Glycosyltransferase/glycogen phosphorylase"/>
    <property type="match status" value="1"/>
</dbReference>
<dbReference type="EMBL" id="FQXU01000018">
    <property type="protein sequence ID" value="SHI71555.1"/>
    <property type="molecule type" value="Genomic_DNA"/>
</dbReference>
<evidence type="ECO:0000259" key="2">
    <source>
        <dbReference type="Pfam" id="PF00534"/>
    </source>
</evidence>
<proteinExistence type="predicted"/>
<evidence type="ECO:0000313" key="4">
    <source>
        <dbReference type="Proteomes" id="UP000184241"/>
    </source>
</evidence>
<dbReference type="PANTHER" id="PTHR46401">
    <property type="entry name" value="GLYCOSYLTRANSFERASE WBBK-RELATED"/>
    <property type="match status" value="1"/>
</dbReference>
<dbReference type="Gene3D" id="3.40.50.2000">
    <property type="entry name" value="Glycogen Phosphorylase B"/>
    <property type="match status" value="2"/>
</dbReference>
<dbReference type="AlphaFoldDB" id="A0A1M6DEJ7"/>
<protein>
    <submittedName>
        <fullName evidence="3">Glycosyltransferase involved in cell wall bisynthesis</fullName>
    </submittedName>
</protein>
<dbReference type="Pfam" id="PF00534">
    <property type="entry name" value="Glycos_transf_1"/>
    <property type="match status" value="1"/>
</dbReference>
<evidence type="ECO:0000256" key="1">
    <source>
        <dbReference type="ARBA" id="ARBA00022679"/>
    </source>
</evidence>
<name>A0A1M6DEJ7_9CLOT</name>
<dbReference type="InterPro" id="IPR001296">
    <property type="entry name" value="Glyco_trans_1"/>
</dbReference>
<feature type="domain" description="Glycosyl transferase family 1" evidence="2">
    <location>
        <begin position="193"/>
        <end position="336"/>
    </location>
</feature>
<organism evidence="3 4">
    <name type="scientific">Clostridium intestinale DSM 6191</name>
    <dbReference type="NCBI Taxonomy" id="1121320"/>
    <lineage>
        <taxon>Bacteria</taxon>
        <taxon>Bacillati</taxon>
        <taxon>Bacillota</taxon>
        <taxon>Clostridia</taxon>
        <taxon>Eubacteriales</taxon>
        <taxon>Clostridiaceae</taxon>
        <taxon>Clostridium</taxon>
    </lineage>
</organism>
<dbReference type="Proteomes" id="UP000184241">
    <property type="component" value="Unassembled WGS sequence"/>
</dbReference>